<sequence>MEKYDVIIIGGGPAGLFTAINIKKEMSVLILEKNQKVGKKLLMAGAGRCNITHEGEMSEFFNHYGNNYKFLKTVFKEFSNKDMINFFKRRGMGIIVDKNGKIFPETEKSKDILKILINECMKKGVVIKNNETVLKAEEIKEEDKKIDEKFIIKTKNNIYMCDKLVISTGGKSYPTSGSSGDGYIFAKNLGHKIVSLKPALAPAFITDYKFKNISGVSLKNIKIYLYRENKKIGEHIGDIGFTHVGLSGPGILDFSRDIKEDDVLKVNFIGEKIDKFKKEFIKETEKDGNVIIKNYLKRYKIPESLIKSVLEQINMDILTKMAEISKDKRNKLAKMFCEYPFEIDRMGDYNIAMATTGGVALKEINGKTMESKIVKNLFFAGEVVDIDGDTGGYNIQAAFSMGYTVAKSINGGL</sequence>
<dbReference type="KEGG" id="haby:HLVA_10820"/>
<evidence type="ECO:0000313" key="7">
    <source>
        <dbReference type="Proteomes" id="UP001321582"/>
    </source>
</evidence>
<protein>
    <submittedName>
        <fullName evidence="6">FAD-dependent oxidoreductase</fullName>
    </submittedName>
</protein>
<dbReference type="Pfam" id="PF22780">
    <property type="entry name" value="HI0933_like_1st"/>
    <property type="match status" value="1"/>
</dbReference>
<dbReference type="Proteomes" id="UP001321582">
    <property type="component" value="Chromosome"/>
</dbReference>
<accession>A0AAU9DE91</accession>
<dbReference type="PANTHER" id="PTHR42887">
    <property type="entry name" value="OS12G0638800 PROTEIN"/>
    <property type="match status" value="1"/>
</dbReference>
<dbReference type="SUPFAM" id="SSF51905">
    <property type="entry name" value="FAD/NAD(P)-binding domain"/>
    <property type="match status" value="1"/>
</dbReference>
<name>A0AAU9DE91_9FUSO</name>
<dbReference type="NCBIfam" id="TIGR00275">
    <property type="entry name" value="aminoacetone oxidase family FAD-binding enzyme"/>
    <property type="match status" value="1"/>
</dbReference>
<dbReference type="InterPro" id="IPR023166">
    <property type="entry name" value="BaiN-like_dom_sf"/>
</dbReference>
<dbReference type="RefSeq" id="WP_307903380.1">
    <property type="nucleotide sequence ID" value="NZ_AP027059.1"/>
</dbReference>
<keyword evidence="3" id="KW-0274">FAD</keyword>
<keyword evidence="2" id="KW-0285">Flavoprotein</keyword>
<dbReference type="InterPro" id="IPR036188">
    <property type="entry name" value="FAD/NAD-bd_sf"/>
</dbReference>
<gene>
    <name evidence="6" type="ORF">HLVA_10820</name>
</gene>
<evidence type="ECO:0000313" key="6">
    <source>
        <dbReference type="EMBL" id="BDU50513.1"/>
    </source>
</evidence>
<keyword evidence="7" id="KW-1185">Reference proteome</keyword>
<dbReference type="InterPro" id="IPR004792">
    <property type="entry name" value="BaiN-like"/>
</dbReference>
<dbReference type="InterPro" id="IPR055178">
    <property type="entry name" value="RsdA/BaiN/AoA(So)-like_dom"/>
</dbReference>
<evidence type="ECO:0000259" key="4">
    <source>
        <dbReference type="Pfam" id="PF03486"/>
    </source>
</evidence>
<dbReference type="Pfam" id="PF03486">
    <property type="entry name" value="HI0933_like"/>
    <property type="match status" value="1"/>
</dbReference>
<dbReference type="AlphaFoldDB" id="A0AAU9DE91"/>
<reference evidence="6 7" key="1">
    <citation type="submission" date="2022-11" db="EMBL/GenBank/DDBJ databases">
        <title>Haliovirga abyssi gen. nov., sp. nov., a mesophilic fermentative bacterium isolated from the Iheya North hydrothermal field and the proposal of Haliovirgaceae fam. nov.</title>
        <authorList>
            <person name="Miyazaki U."/>
            <person name="Tame A."/>
            <person name="Miyazaki J."/>
            <person name="Takai K."/>
            <person name="Sawayama S."/>
            <person name="Kitajima M."/>
            <person name="Okamoto A."/>
            <person name="Nakagawa S."/>
        </authorList>
    </citation>
    <scope>NUCLEOTIDE SEQUENCE [LARGE SCALE GENOMIC DNA]</scope>
    <source>
        <strain evidence="6 7">IC12</strain>
    </source>
</reference>
<dbReference type="EMBL" id="AP027059">
    <property type="protein sequence ID" value="BDU50513.1"/>
    <property type="molecule type" value="Genomic_DNA"/>
</dbReference>
<comment type="cofactor">
    <cofactor evidence="1">
        <name>FAD</name>
        <dbReference type="ChEBI" id="CHEBI:57692"/>
    </cofactor>
</comment>
<dbReference type="Gene3D" id="2.40.30.10">
    <property type="entry name" value="Translation factors"/>
    <property type="match status" value="1"/>
</dbReference>
<dbReference type="SUPFAM" id="SSF160996">
    <property type="entry name" value="HI0933 insert domain-like"/>
    <property type="match status" value="1"/>
</dbReference>
<proteinExistence type="predicted"/>
<dbReference type="PRINTS" id="PR00368">
    <property type="entry name" value="FADPNR"/>
</dbReference>
<evidence type="ECO:0000256" key="2">
    <source>
        <dbReference type="ARBA" id="ARBA00022630"/>
    </source>
</evidence>
<organism evidence="6 7">
    <name type="scientific">Haliovirga abyssi</name>
    <dbReference type="NCBI Taxonomy" id="2996794"/>
    <lineage>
        <taxon>Bacteria</taxon>
        <taxon>Fusobacteriati</taxon>
        <taxon>Fusobacteriota</taxon>
        <taxon>Fusobacteriia</taxon>
        <taxon>Fusobacteriales</taxon>
        <taxon>Haliovirgaceae</taxon>
        <taxon>Haliovirga</taxon>
    </lineage>
</organism>
<feature type="domain" description="RsdA/BaiN/AoA(So)-like insert" evidence="5">
    <location>
        <begin position="198"/>
        <end position="352"/>
    </location>
</feature>
<evidence type="ECO:0000259" key="5">
    <source>
        <dbReference type="Pfam" id="PF22780"/>
    </source>
</evidence>
<feature type="domain" description="RsdA/BaiN/AoA(So)-like Rossmann fold-like" evidence="4">
    <location>
        <begin position="5"/>
        <end position="407"/>
    </location>
</feature>
<dbReference type="InterPro" id="IPR057661">
    <property type="entry name" value="RsdA/BaiN/AoA(So)_Rossmann"/>
</dbReference>
<dbReference type="Gene3D" id="1.10.8.260">
    <property type="entry name" value="HI0933 insert domain-like"/>
    <property type="match status" value="1"/>
</dbReference>
<dbReference type="PANTHER" id="PTHR42887:SF2">
    <property type="entry name" value="OS12G0638800 PROTEIN"/>
    <property type="match status" value="1"/>
</dbReference>
<dbReference type="Gene3D" id="3.50.50.60">
    <property type="entry name" value="FAD/NAD(P)-binding domain"/>
    <property type="match status" value="1"/>
</dbReference>
<evidence type="ECO:0000256" key="3">
    <source>
        <dbReference type="ARBA" id="ARBA00022827"/>
    </source>
</evidence>
<evidence type="ECO:0000256" key="1">
    <source>
        <dbReference type="ARBA" id="ARBA00001974"/>
    </source>
</evidence>